<evidence type="ECO:0000259" key="9">
    <source>
        <dbReference type="Pfam" id="PF21297"/>
    </source>
</evidence>
<keyword evidence="3" id="KW-1000">Mitochondrion outer membrane</keyword>
<accession>A0A7M7GI28</accession>
<feature type="domain" description="Mitochondrial dynamics protein MID51-like C-terminal" evidence="9">
    <location>
        <begin position="171"/>
        <end position="279"/>
    </location>
</feature>
<organism evidence="10 11">
    <name type="scientific">Strongylocentrotus purpuratus</name>
    <name type="common">Purple sea urchin</name>
    <dbReference type="NCBI Taxonomy" id="7668"/>
    <lineage>
        <taxon>Eukaryota</taxon>
        <taxon>Metazoa</taxon>
        <taxon>Echinodermata</taxon>
        <taxon>Eleutherozoa</taxon>
        <taxon>Echinozoa</taxon>
        <taxon>Echinoidea</taxon>
        <taxon>Euechinoidea</taxon>
        <taxon>Echinacea</taxon>
        <taxon>Camarodonta</taxon>
        <taxon>Echinidea</taxon>
        <taxon>Strongylocentrotidae</taxon>
        <taxon>Strongylocentrotus</taxon>
    </lineage>
</organism>
<dbReference type="InterPro" id="IPR024810">
    <property type="entry name" value="MAB21L/cGLR"/>
</dbReference>
<dbReference type="EnsemblMetazoa" id="XM_003728530">
    <property type="protein sequence ID" value="XP_003728578"/>
    <property type="gene ID" value="LOC100891118"/>
</dbReference>
<evidence type="ECO:0000256" key="1">
    <source>
        <dbReference type="ARBA" id="ARBA00004572"/>
    </source>
</evidence>
<dbReference type="SMART" id="SM01265">
    <property type="entry name" value="Mab-21"/>
    <property type="match status" value="1"/>
</dbReference>
<evidence type="ECO:0000256" key="6">
    <source>
        <dbReference type="ARBA" id="ARBA00023136"/>
    </source>
</evidence>
<keyword evidence="6" id="KW-0472">Membrane</keyword>
<dbReference type="FunCoup" id="A0A7M7GI28">
    <property type="interactions" value="1159"/>
</dbReference>
<evidence type="ECO:0000313" key="10">
    <source>
        <dbReference type="EnsemblMetazoa" id="XP_003728578"/>
    </source>
</evidence>
<evidence type="ECO:0000256" key="3">
    <source>
        <dbReference type="ARBA" id="ARBA00022787"/>
    </source>
</evidence>
<evidence type="ECO:0000256" key="4">
    <source>
        <dbReference type="ARBA" id="ARBA00022989"/>
    </source>
</evidence>
<dbReference type="GeneID" id="100891118"/>
<dbReference type="Pfam" id="PF20266">
    <property type="entry name" value="Mab-21_C"/>
    <property type="match status" value="1"/>
</dbReference>
<dbReference type="PANTHER" id="PTHR16451">
    <property type="entry name" value="MITOCHONDRIAL DYNAMICS PROTEINS 49/51 FAMILY MEMBER"/>
    <property type="match status" value="1"/>
</dbReference>
<feature type="domain" description="Mab-21-like HhH/H2TH-like" evidence="8">
    <location>
        <begin position="366"/>
        <end position="456"/>
    </location>
</feature>
<dbReference type="PANTHER" id="PTHR16451:SF7">
    <property type="entry name" value="MAB-21-LIKE HHH_H2TH-LIKE DOMAIN-CONTAINING PROTEIN"/>
    <property type="match status" value="1"/>
</dbReference>
<dbReference type="GO" id="GO:0005741">
    <property type="term" value="C:mitochondrial outer membrane"/>
    <property type="evidence" value="ECO:0000318"/>
    <property type="project" value="GO_Central"/>
</dbReference>
<dbReference type="Pfam" id="PF21297">
    <property type="entry name" value="MID51-like_C"/>
    <property type="match status" value="1"/>
</dbReference>
<evidence type="ECO:0008006" key="12">
    <source>
        <dbReference type="Google" id="ProtNLM"/>
    </source>
</evidence>
<proteinExistence type="predicted"/>
<comment type="subcellular location">
    <subcellularLocation>
        <location evidence="1">Mitochondrion outer membrane</location>
        <topology evidence="1">Single-pass membrane protein</topology>
    </subcellularLocation>
</comment>
<evidence type="ECO:0000259" key="8">
    <source>
        <dbReference type="Pfam" id="PF20266"/>
    </source>
</evidence>
<dbReference type="InterPro" id="IPR045909">
    <property type="entry name" value="MID49/MID51"/>
</dbReference>
<sequence length="475" mass="54231">MAFNNRGRHNAPERDSWWTMGLKAAAGLGVLSASAIIAAEAYKASLQREKDNARALQRHGQQERMAASSSAQGESSNDEGEGEEKEPCVSGCRPCDWSDYEEVDSDDYEEAAAQEHANVRRAAPVTSDTPNTNGVPLKTRLENYYTSYVLPNEERQQAEREELKPFKTFFMKFVRQHGKNLPIQNAFFAGDRSQVTIVKAYDASTKLLVLPIEMNPHTWEYEDARHSVMKAPGYFLVRRINLDFIPKGQDPWDQFLVGNYLCPAYVLRHLQRLLGSSINEFCKQSPGEEPSVTVEAKIDAKIGPMLVTLTSSPFSPRTSCTMEDDEYDEVESMELNLRPDTNLWMWCFNEFVLEMLHELDGSDGGCRMKCLAILEVLRVNNSKLQVLSNAHLLAIMYITCVEETEWDEQMLAERFFDILVTLTRCLSDHDLPHPRDQSVNCFLDLPSWALQRMRKWLKSIIKNPRKISGMLKHKY</sequence>
<keyword evidence="4" id="KW-1133">Transmembrane helix</keyword>
<dbReference type="GO" id="GO:0007005">
    <property type="term" value="P:mitochondrion organization"/>
    <property type="evidence" value="ECO:0007669"/>
    <property type="project" value="InterPro"/>
</dbReference>
<dbReference type="Gene3D" id="1.10.1410.40">
    <property type="match status" value="1"/>
</dbReference>
<keyword evidence="5" id="KW-0496">Mitochondrion</keyword>
<dbReference type="InParanoid" id="A0A7M7GI28"/>
<feature type="region of interest" description="Disordered" evidence="7">
    <location>
        <begin position="52"/>
        <end position="90"/>
    </location>
</feature>
<keyword evidence="11" id="KW-1185">Reference proteome</keyword>
<dbReference type="RefSeq" id="XP_003728578.1">
    <property type="nucleotide sequence ID" value="XM_003728530.3"/>
</dbReference>
<dbReference type="FunFam" id="1.10.1410.40:FF:000003">
    <property type="entry name" value="Mitochondrial dynamics protein MID51"/>
    <property type="match status" value="1"/>
</dbReference>
<dbReference type="AlphaFoldDB" id="A0A7M7GI28"/>
<evidence type="ECO:0000256" key="7">
    <source>
        <dbReference type="SAM" id="MobiDB-lite"/>
    </source>
</evidence>
<dbReference type="OrthoDB" id="5964386at2759"/>
<reference evidence="11" key="1">
    <citation type="submission" date="2015-02" db="EMBL/GenBank/DDBJ databases">
        <title>Genome sequencing for Strongylocentrotus purpuratus.</title>
        <authorList>
            <person name="Murali S."/>
            <person name="Liu Y."/>
            <person name="Vee V."/>
            <person name="English A."/>
            <person name="Wang M."/>
            <person name="Skinner E."/>
            <person name="Han Y."/>
            <person name="Muzny D.M."/>
            <person name="Worley K.C."/>
            <person name="Gibbs R.A."/>
        </authorList>
    </citation>
    <scope>NUCLEOTIDE SEQUENCE</scope>
</reference>
<dbReference type="Proteomes" id="UP000007110">
    <property type="component" value="Unassembled WGS sequence"/>
</dbReference>
<feature type="region of interest" description="Disordered" evidence="7">
    <location>
        <begin position="104"/>
        <end position="137"/>
    </location>
</feature>
<keyword evidence="2" id="KW-0812">Transmembrane</keyword>
<evidence type="ECO:0000256" key="2">
    <source>
        <dbReference type="ARBA" id="ARBA00022692"/>
    </source>
</evidence>
<protein>
    <recommendedName>
        <fullName evidence="12">Mab-21-like HhH/H2TH-like domain-containing protein</fullName>
    </recommendedName>
</protein>
<dbReference type="InterPro" id="IPR049097">
    <property type="entry name" value="MID51-like_C"/>
</dbReference>
<dbReference type="KEGG" id="spu:100891118"/>
<dbReference type="InterPro" id="IPR046906">
    <property type="entry name" value="Mab-21_HhH/H2TH-like"/>
</dbReference>
<dbReference type="GO" id="GO:0090141">
    <property type="term" value="P:positive regulation of mitochondrial fission"/>
    <property type="evidence" value="ECO:0000318"/>
    <property type="project" value="GO_Central"/>
</dbReference>
<evidence type="ECO:0000313" key="11">
    <source>
        <dbReference type="Proteomes" id="UP000007110"/>
    </source>
</evidence>
<evidence type="ECO:0000256" key="5">
    <source>
        <dbReference type="ARBA" id="ARBA00023128"/>
    </source>
</evidence>
<dbReference type="Gene3D" id="3.30.460.90">
    <property type="match status" value="1"/>
</dbReference>
<reference evidence="10" key="2">
    <citation type="submission" date="2021-01" db="UniProtKB">
        <authorList>
            <consortium name="EnsemblMetazoa"/>
        </authorList>
    </citation>
    <scope>IDENTIFICATION</scope>
</reference>
<name>A0A7M7GI28_STRPU</name>